<evidence type="ECO:0000259" key="2">
    <source>
        <dbReference type="Pfam" id="PF06439"/>
    </source>
</evidence>
<proteinExistence type="predicted"/>
<dbReference type="Pfam" id="PF06439">
    <property type="entry name" value="3keto-disac_hyd"/>
    <property type="match status" value="1"/>
</dbReference>
<dbReference type="AlphaFoldDB" id="A0AAE2V854"/>
<feature type="domain" description="3-keto-alpha-glucoside-1,2-lyase/3-keto-2-hydroxy-glucal hydratase" evidence="2">
    <location>
        <begin position="33"/>
        <end position="230"/>
    </location>
</feature>
<dbReference type="Proteomes" id="UP000634206">
    <property type="component" value="Unassembled WGS sequence"/>
</dbReference>
<evidence type="ECO:0000256" key="1">
    <source>
        <dbReference type="SAM" id="SignalP"/>
    </source>
</evidence>
<sequence>MKKNLLLLAGLLLGSATVLPAEPDAKKAQPGAWVNLLEGDSLELWSGGSITKLKAIKEIGPQWSVKDGVLKLDKEKKGRGGHIITKKDYFNFELKFEFKISEGGNSGVKYRTNKGIGMEFQILDDQKGKDNKNPKNSLASLYQLVAAPADKKAFAPNTQWNKGRIVANGNTIEHWLNGQKVVSIEVDSADWKERFAKSKYKKYDDFARNPGPILLQDHSDTVSYRNLMVRELK</sequence>
<dbReference type="InterPro" id="IPR010496">
    <property type="entry name" value="AL/BT2_dom"/>
</dbReference>
<dbReference type="EMBL" id="JAENIG010000004">
    <property type="protein sequence ID" value="MBK1854967.1"/>
    <property type="molecule type" value="Genomic_DNA"/>
</dbReference>
<comment type="caution">
    <text evidence="3">The sequence shown here is derived from an EMBL/GenBank/DDBJ whole genome shotgun (WGS) entry which is preliminary data.</text>
</comment>
<evidence type="ECO:0000313" key="3">
    <source>
        <dbReference type="EMBL" id="MBK1854967.1"/>
    </source>
</evidence>
<gene>
    <name evidence="3" type="ORF">JIN83_08345</name>
</gene>
<organism evidence="3 4">
    <name type="scientific">Oceaniferula flava</name>
    <dbReference type="NCBI Taxonomy" id="2800421"/>
    <lineage>
        <taxon>Bacteria</taxon>
        <taxon>Pseudomonadati</taxon>
        <taxon>Verrucomicrobiota</taxon>
        <taxon>Verrucomicrobiia</taxon>
        <taxon>Verrucomicrobiales</taxon>
        <taxon>Verrucomicrobiaceae</taxon>
        <taxon>Oceaniferula</taxon>
    </lineage>
</organism>
<reference evidence="3" key="1">
    <citation type="submission" date="2021-01" db="EMBL/GenBank/DDBJ databases">
        <title>Modified the classification status of verrucomicrobia.</title>
        <authorList>
            <person name="Feng X."/>
        </authorList>
    </citation>
    <scope>NUCLEOTIDE SEQUENCE</scope>
    <source>
        <strain evidence="3">5K15</strain>
    </source>
</reference>
<name>A0AAE2V854_9BACT</name>
<protein>
    <submittedName>
        <fullName evidence="3">DUF1080 domain-containing protein</fullName>
    </submittedName>
</protein>
<accession>A0AAE2V854</accession>
<keyword evidence="4" id="KW-1185">Reference proteome</keyword>
<evidence type="ECO:0000313" key="4">
    <source>
        <dbReference type="Proteomes" id="UP000634206"/>
    </source>
</evidence>
<dbReference type="RefSeq" id="WP_309489578.1">
    <property type="nucleotide sequence ID" value="NZ_JAENIG010000004.1"/>
</dbReference>
<feature type="signal peptide" evidence="1">
    <location>
        <begin position="1"/>
        <end position="20"/>
    </location>
</feature>
<feature type="chain" id="PRO_5041911109" evidence="1">
    <location>
        <begin position="21"/>
        <end position="233"/>
    </location>
</feature>
<dbReference type="GO" id="GO:0016787">
    <property type="term" value="F:hydrolase activity"/>
    <property type="evidence" value="ECO:0007669"/>
    <property type="project" value="InterPro"/>
</dbReference>
<keyword evidence="1" id="KW-0732">Signal</keyword>
<dbReference type="Gene3D" id="2.60.120.560">
    <property type="entry name" value="Exo-inulinase, domain 1"/>
    <property type="match status" value="1"/>
</dbReference>